<feature type="region of interest" description="Disordered" evidence="4">
    <location>
        <begin position="1"/>
        <end position="23"/>
    </location>
</feature>
<feature type="region of interest" description="Disordered" evidence="4">
    <location>
        <begin position="65"/>
        <end position="96"/>
    </location>
</feature>
<keyword evidence="2" id="KW-0479">Metal-binding</keyword>
<keyword evidence="3" id="KW-0539">Nucleus</keyword>
<feature type="domain" description="Copper-fist" evidence="6">
    <location>
        <begin position="49"/>
        <end position="79"/>
    </location>
</feature>
<reference evidence="7 8" key="1">
    <citation type="submission" date="2015-09" db="EMBL/GenBank/DDBJ databases">
        <title>Host preference determinants of Valsa canker pathogens revealed by comparative genomics.</title>
        <authorList>
            <person name="Yin Z."/>
            <person name="Huang L."/>
        </authorList>
    </citation>
    <scope>NUCLEOTIDE SEQUENCE [LARGE SCALE GENOMIC DNA]</scope>
    <source>
        <strain evidence="7 8">03-1</strain>
    </source>
</reference>
<sequence>MSRNTSAGAQIHSSTLSPTLTEKYRRNGKLQSCEPCRKSKLKCDHVVPACGRCVKRQRADQCFYHPNPLTQQRTRRSPKSLPTPPSPASQASTQPVVQSVETYSTSLSISDIASTPAHLNGDVPPTPASGHAHCQPFHRAASAPPLDYERTSIVRRNIGFLGPTSHSNILYEGLGILEPVSSDLEATIDSQQQNITVTNDRIIQGCKVLSFFKNRSMINRFVAHWYDICDGTQGMVPEFIMKEWLQKLWFHFGDVLVNQNPDKIRRLSETIWRNTLTSLVFNGQTTVLEYTRLATGPNLRWETLGLAAVIIGMCAIETPPSDQQLFTEHKITRSCLLRMMKDISEDCLGFCRHCEVLDDMFIWLLLEDSCLVGAVRGDRDYSAYRATGEAHSAVIAMGLHQGIKADKDVPFFLAELRKRSFMCAYYQEISIASFLGRPPRLSYRYCTIDPPLDLTEKQLLQTGPELAATLATLDENGYNTAGVFQNATWRRSYAHCAMRREDVVDLSLQHYTRDEILARAKVIQDKHDADWLSLPPFMVKLFVESMDFANWKHLKPLHAMLIISLRNGRRATELLLQRVLIRKTGATPDRLITIARAVFTDILQTTQRHDIASVFQTSFNFFLCTHGLRSAAILAIELLKQEMLPSYPENPLLPRSQTIQDLAIFAARLGGVDPSDGCYSVCEQGKRVITKILDRILSPEPADAARRNGEGVGCDHHHHNHSEQLQPHTQEVLPTQMEMDAAPANTLGSVNGMMMGVPDMGYAMGMMDMGIGLEAPMGLGQDMDLMRWLDGMDWERMDNWSGRL</sequence>
<evidence type="ECO:0000256" key="3">
    <source>
        <dbReference type="ARBA" id="ARBA00023242"/>
    </source>
</evidence>
<evidence type="ECO:0000313" key="7">
    <source>
        <dbReference type="EMBL" id="ROV93166.1"/>
    </source>
</evidence>
<dbReference type="GO" id="GO:0006351">
    <property type="term" value="P:DNA-templated transcription"/>
    <property type="evidence" value="ECO:0007669"/>
    <property type="project" value="InterPro"/>
</dbReference>
<dbReference type="OrthoDB" id="4898680at2759"/>
<feature type="compositionally biased region" description="Polar residues" evidence="4">
    <location>
        <begin position="1"/>
        <end position="20"/>
    </location>
</feature>
<proteinExistence type="predicted"/>
<evidence type="ECO:0000256" key="4">
    <source>
        <dbReference type="SAM" id="MobiDB-lite"/>
    </source>
</evidence>
<comment type="caution">
    <text evidence="7">The sequence shown here is derived from an EMBL/GenBank/DDBJ whole genome shotgun (WGS) entry which is preliminary data.</text>
</comment>
<dbReference type="PROSITE" id="PS50048">
    <property type="entry name" value="ZN2_CY6_FUNGAL_2"/>
    <property type="match status" value="1"/>
</dbReference>
<gene>
    <name evidence="7" type="ORF">VMCG_08741</name>
</gene>
<dbReference type="InterPro" id="IPR001138">
    <property type="entry name" value="Zn2Cys6_DnaBD"/>
</dbReference>
<evidence type="ECO:0000259" key="5">
    <source>
        <dbReference type="PROSITE" id="PS50048"/>
    </source>
</evidence>
<dbReference type="Pfam" id="PF00172">
    <property type="entry name" value="Zn_clus"/>
    <property type="match status" value="1"/>
</dbReference>
<dbReference type="CDD" id="cd00067">
    <property type="entry name" value="GAL4"/>
    <property type="match status" value="1"/>
</dbReference>
<dbReference type="GO" id="GO:0008270">
    <property type="term" value="F:zinc ion binding"/>
    <property type="evidence" value="ECO:0007669"/>
    <property type="project" value="InterPro"/>
</dbReference>
<dbReference type="Gene3D" id="4.10.240.10">
    <property type="entry name" value="Zn(2)-C6 fungal-type DNA-binding domain"/>
    <property type="match status" value="1"/>
</dbReference>
<dbReference type="PROSITE" id="PS00463">
    <property type="entry name" value="ZN2_CY6_FUNGAL_1"/>
    <property type="match status" value="1"/>
</dbReference>
<dbReference type="SMART" id="SM00066">
    <property type="entry name" value="GAL4"/>
    <property type="match status" value="1"/>
</dbReference>
<name>A0A423VQ53_9PEZI</name>
<dbReference type="SUPFAM" id="SSF57701">
    <property type="entry name" value="Zn2/Cys6 DNA-binding domain"/>
    <property type="match status" value="1"/>
</dbReference>
<evidence type="ECO:0000256" key="1">
    <source>
        <dbReference type="ARBA" id="ARBA00004123"/>
    </source>
</evidence>
<dbReference type="GO" id="GO:0000981">
    <property type="term" value="F:DNA-binding transcription factor activity, RNA polymerase II-specific"/>
    <property type="evidence" value="ECO:0007669"/>
    <property type="project" value="InterPro"/>
</dbReference>
<dbReference type="CDD" id="cd12148">
    <property type="entry name" value="fungal_TF_MHR"/>
    <property type="match status" value="1"/>
</dbReference>
<dbReference type="GO" id="GO:0003677">
    <property type="term" value="F:DNA binding"/>
    <property type="evidence" value="ECO:0007669"/>
    <property type="project" value="InterPro"/>
</dbReference>
<dbReference type="PANTHER" id="PTHR31001">
    <property type="entry name" value="UNCHARACTERIZED TRANSCRIPTIONAL REGULATORY PROTEIN"/>
    <property type="match status" value="1"/>
</dbReference>
<dbReference type="GO" id="GO:0005507">
    <property type="term" value="F:copper ion binding"/>
    <property type="evidence" value="ECO:0007669"/>
    <property type="project" value="InterPro"/>
</dbReference>
<dbReference type="InterPro" id="IPR050613">
    <property type="entry name" value="Sec_Metabolite_Reg"/>
</dbReference>
<evidence type="ECO:0000313" key="8">
    <source>
        <dbReference type="Proteomes" id="UP000283895"/>
    </source>
</evidence>
<dbReference type="InterPro" id="IPR036864">
    <property type="entry name" value="Zn2-C6_fun-type_DNA-bd_sf"/>
</dbReference>
<evidence type="ECO:0000259" key="6">
    <source>
        <dbReference type="PROSITE" id="PS50073"/>
    </source>
</evidence>
<organism evidence="7 8">
    <name type="scientific">Cytospora schulzeri</name>
    <dbReference type="NCBI Taxonomy" id="448051"/>
    <lineage>
        <taxon>Eukaryota</taxon>
        <taxon>Fungi</taxon>
        <taxon>Dikarya</taxon>
        <taxon>Ascomycota</taxon>
        <taxon>Pezizomycotina</taxon>
        <taxon>Sordariomycetes</taxon>
        <taxon>Sordariomycetidae</taxon>
        <taxon>Diaporthales</taxon>
        <taxon>Cytosporaceae</taxon>
        <taxon>Cytospora</taxon>
    </lineage>
</organism>
<dbReference type="AlphaFoldDB" id="A0A423VQ53"/>
<dbReference type="GO" id="GO:0005634">
    <property type="term" value="C:nucleus"/>
    <property type="evidence" value="ECO:0007669"/>
    <property type="project" value="UniProtKB-SubCell"/>
</dbReference>
<keyword evidence="8" id="KW-1185">Reference proteome</keyword>
<dbReference type="Pfam" id="PF04082">
    <property type="entry name" value="Fungal_trans"/>
    <property type="match status" value="1"/>
</dbReference>
<dbReference type="PROSITE" id="PS50073">
    <property type="entry name" value="COPPER_FIST_2"/>
    <property type="match status" value="1"/>
</dbReference>
<dbReference type="SMART" id="SM00906">
    <property type="entry name" value="Fungal_trans"/>
    <property type="match status" value="1"/>
</dbReference>
<evidence type="ECO:0000256" key="2">
    <source>
        <dbReference type="ARBA" id="ARBA00022723"/>
    </source>
</evidence>
<feature type="region of interest" description="Disordered" evidence="4">
    <location>
        <begin position="703"/>
        <end position="726"/>
    </location>
</feature>
<dbReference type="PANTHER" id="PTHR31001:SF40">
    <property type="entry name" value="ZN(II)2CYS6 TRANSCRIPTION FACTOR (EUROFUNG)"/>
    <property type="match status" value="1"/>
</dbReference>
<dbReference type="STRING" id="356882.A0A423VQ53"/>
<comment type="subcellular location">
    <subcellularLocation>
        <location evidence="1">Nucleus</location>
    </subcellularLocation>
</comment>
<dbReference type="InterPro" id="IPR001083">
    <property type="entry name" value="Cu_fist_DNA-bd_dom"/>
</dbReference>
<accession>A0A423VQ53</accession>
<dbReference type="InterPro" id="IPR007219">
    <property type="entry name" value="XnlR_reg_dom"/>
</dbReference>
<dbReference type="EMBL" id="LKEA01000046">
    <property type="protein sequence ID" value="ROV93166.1"/>
    <property type="molecule type" value="Genomic_DNA"/>
</dbReference>
<evidence type="ECO:0008006" key="9">
    <source>
        <dbReference type="Google" id="ProtNLM"/>
    </source>
</evidence>
<protein>
    <recommendedName>
        <fullName evidence="9">Zn(2)-C6 fungal-type domain-containing protein</fullName>
    </recommendedName>
</protein>
<feature type="domain" description="Zn(2)-C6 fungal-type" evidence="5">
    <location>
        <begin position="32"/>
        <end position="64"/>
    </location>
</feature>
<dbReference type="Proteomes" id="UP000283895">
    <property type="component" value="Unassembled WGS sequence"/>
</dbReference>
<feature type="compositionally biased region" description="Basic and acidic residues" evidence="4">
    <location>
        <begin position="703"/>
        <end position="715"/>
    </location>
</feature>